<dbReference type="Proteomes" id="UP000708208">
    <property type="component" value="Unassembled WGS sequence"/>
</dbReference>
<name>A0A8J2L7Z9_9HEXA</name>
<keyword evidence="1" id="KW-0732">Signal</keyword>
<gene>
    <name evidence="2" type="ORF">AFUS01_LOCUS37353</name>
</gene>
<keyword evidence="3" id="KW-1185">Reference proteome</keyword>
<organism evidence="2 3">
    <name type="scientific">Allacma fusca</name>
    <dbReference type="NCBI Taxonomy" id="39272"/>
    <lineage>
        <taxon>Eukaryota</taxon>
        <taxon>Metazoa</taxon>
        <taxon>Ecdysozoa</taxon>
        <taxon>Arthropoda</taxon>
        <taxon>Hexapoda</taxon>
        <taxon>Collembola</taxon>
        <taxon>Symphypleona</taxon>
        <taxon>Sminthuridae</taxon>
        <taxon>Allacma</taxon>
    </lineage>
</organism>
<sequence length="116" mass="12308">MKIIVFTAFLLLSVNLGDCDINGLITNAVSQVTKSVNVGVSGIINTWIDTILDAIPLVSKTLGLNALPLKNFDIPITPPLLGITLKATLSNATVSGFDTLHRIGSGSVETDVRQYE</sequence>
<feature type="chain" id="PRO_5035278080" evidence="1">
    <location>
        <begin position="20"/>
        <end position="116"/>
    </location>
</feature>
<dbReference type="EMBL" id="CAJVCH010543201">
    <property type="protein sequence ID" value="CAG7827362.1"/>
    <property type="molecule type" value="Genomic_DNA"/>
</dbReference>
<accession>A0A8J2L7Z9</accession>
<evidence type="ECO:0000313" key="3">
    <source>
        <dbReference type="Proteomes" id="UP000708208"/>
    </source>
</evidence>
<dbReference type="AlphaFoldDB" id="A0A8J2L7Z9"/>
<comment type="caution">
    <text evidence="2">The sequence shown here is derived from an EMBL/GenBank/DDBJ whole genome shotgun (WGS) entry which is preliminary data.</text>
</comment>
<feature type="signal peptide" evidence="1">
    <location>
        <begin position="1"/>
        <end position="19"/>
    </location>
</feature>
<evidence type="ECO:0000256" key="1">
    <source>
        <dbReference type="SAM" id="SignalP"/>
    </source>
</evidence>
<evidence type="ECO:0000313" key="2">
    <source>
        <dbReference type="EMBL" id="CAG7827362.1"/>
    </source>
</evidence>
<reference evidence="2" key="1">
    <citation type="submission" date="2021-06" db="EMBL/GenBank/DDBJ databases">
        <authorList>
            <person name="Hodson N. C."/>
            <person name="Mongue J. A."/>
            <person name="Jaron S. K."/>
        </authorList>
    </citation>
    <scope>NUCLEOTIDE SEQUENCE</scope>
</reference>
<proteinExistence type="predicted"/>
<protein>
    <submittedName>
        <fullName evidence="2">Uncharacterized protein</fullName>
    </submittedName>
</protein>